<dbReference type="AlphaFoldDB" id="A0A7L5A2K3"/>
<accession>A0A7L5A2K3</accession>
<name>A0A7L5A2K3_9BACT</name>
<evidence type="ECO:0000313" key="2">
    <source>
        <dbReference type="Proteomes" id="UP000326380"/>
    </source>
</evidence>
<dbReference type="RefSeq" id="WP_151077687.1">
    <property type="nucleotide sequence ID" value="NZ_CP047647.1"/>
</dbReference>
<organism evidence="1 2">
    <name type="scientific">Hymenobacter busanensis</name>
    <dbReference type="NCBI Taxonomy" id="2607656"/>
    <lineage>
        <taxon>Bacteria</taxon>
        <taxon>Pseudomonadati</taxon>
        <taxon>Bacteroidota</taxon>
        <taxon>Cytophagia</taxon>
        <taxon>Cytophagales</taxon>
        <taxon>Hymenobacteraceae</taxon>
        <taxon>Hymenobacter</taxon>
    </lineage>
</organism>
<reference evidence="1 2" key="1">
    <citation type="submission" date="2019-09" db="EMBL/GenBank/DDBJ databases">
        <title>Genome sequence of Hymenobacter sp. M3.</title>
        <authorList>
            <person name="Srinivasan S."/>
        </authorList>
    </citation>
    <scope>NUCLEOTIDE SEQUENCE [LARGE SCALE GENOMIC DNA]</scope>
    <source>
        <strain evidence="1 2">M3</strain>
    </source>
</reference>
<keyword evidence="2" id="KW-1185">Reference proteome</keyword>
<proteinExistence type="predicted"/>
<dbReference type="EMBL" id="VTWU01000002">
    <property type="protein sequence ID" value="KAA9338162.1"/>
    <property type="molecule type" value="Genomic_DNA"/>
</dbReference>
<protein>
    <submittedName>
        <fullName evidence="1">Uncharacterized protein</fullName>
    </submittedName>
</protein>
<evidence type="ECO:0000313" key="1">
    <source>
        <dbReference type="EMBL" id="KAA9338162.1"/>
    </source>
</evidence>
<gene>
    <name evidence="1" type="ORF">F0P96_04755</name>
</gene>
<dbReference type="Proteomes" id="UP000326380">
    <property type="component" value="Unassembled WGS sequence"/>
</dbReference>
<comment type="caution">
    <text evidence="1">The sequence shown here is derived from an EMBL/GenBank/DDBJ whole genome shotgun (WGS) entry which is preliminary data.</text>
</comment>
<sequence length="191" mass="21126">MKSILKPSIWIVCWLACASCEKTGLCTDEKLSLTRSDLTATPALQTNGYYYGAPITETGPGGRTYQKVLVLYQNGVLLSAGAAELPKLNEYVRSIERSTRTPGGNVPGRKSSWGICTLDGRSIQLNYWIDGHCGRSTVLATGDVLNDTTFQITQLEKHYPDSRGVQTEAVEQRFSFRRFAPKPDSTNRFIP</sequence>